<keyword evidence="7" id="KW-1185">Reference proteome</keyword>
<dbReference type="Gene3D" id="3.30.1050.10">
    <property type="entry name" value="SCP2 sterol-binding domain"/>
    <property type="match status" value="1"/>
</dbReference>
<dbReference type="InterPro" id="IPR016181">
    <property type="entry name" value="Acyl_CoA_acyltransferase"/>
</dbReference>
<evidence type="ECO:0000256" key="2">
    <source>
        <dbReference type="ARBA" id="ARBA00022679"/>
    </source>
</evidence>
<dbReference type="InterPro" id="IPR051554">
    <property type="entry name" value="Acetyltransferase_Eis"/>
</dbReference>
<dbReference type="SUPFAM" id="SSF55718">
    <property type="entry name" value="SCP-like"/>
    <property type="match status" value="1"/>
</dbReference>
<evidence type="ECO:0000313" key="7">
    <source>
        <dbReference type="Proteomes" id="UP001564626"/>
    </source>
</evidence>
<reference evidence="6 7" key="1">
    <citation type="submission" date="2024-08" db="EMBL/GenBank/DDBJ databases">
        <title>Genome mining of Saccharopolyspora cebuensis PGLac3 from Nigerian medicinal plant.</title>
        <authorList>
            <person name="Ezeobiora C.E."/>
            <person name="Igbokwe N.H."/>
            <person name="Amin D.H."/>
            <person name="Mendie U.E."/>
        </authorList>
    </citation>
    <scope>NUCLEOTIDE SEQUENCE [LARGE SCALE GENOMIC DNA]</scope>
    <source>
        <strain evidence="6 7">PGLac3</strain>
    </source>
</reference>
<dbReference type="PROSITE" id="PS51186">
    <property type="entry name" value="GNAT"/>
    <property type="match status" value="1"/>
</dbReference>
<sequence length="402" mass="44023">MHAHEFRPLADTEFRPARDLFMRALNLPPVTDEMWQSVSRTSEPGRVFGGFLDGELAGTALTGTSALAVPGGAEVPAGAVTGVGVRADRTRRGVLTGLMRAQFDDARERGEPVTMLHASEAVIYERFGYGVATRSRTVSLDRFRAALRPDAPRGGRIDLLEPEAARTVLPDVYRGLGLVRPGSIVRGDAWWDMNLAVAPRDAVAVVHYDPAGVPDGFLRYEPKSRDHRFDDGTVTLQVRDLVAGDAIAAAELWRFLFERDLTDRIVAVDRPLDEPVEWLMVDRRACRTTAVGDDLWVRLVDVAAALRARTFNAAEPVLVEVHDRFLPDNEGTYRIGPEEVERTEQRPQLSMDVSALAALYLGDVSVSALAAAGRVQVHEPAALPGADHLFTTDVVPWCGTPF</sequence>
<protein>
    <submittedName>
        <fullName evidence="6">GNAT family N-acetyltransferase</fullName>
    </submittedName>
</protein>
<evidence type="ECO:0000256" key="1">
    <source>
        <dbReference type="ARBA" id="ARBA00009213"/>
    </source>
</evidence>
<dbReference type="InterPro" id="IPR022902">
    <property type="entry name" value="NAcTrfase_Eis"/>
</dbReference>
<keyword evidence="2 4" id="KW-0808">Transferase</keyword>
<evidence type="ECO:0000256" key="3">
    <source>
        <dbReference type="ARBA" id="ARBA00023315"/>
    </source>
</evidence>
<dbReference type="Pfam" id="PF13530">
    <property type="entry name" value="SCP2_2"/>
    <property type="match status" value="1"/>
</dbReference>
<dbReference type="PANTHER" id="PTHR37817">
    <property type="entry name" value="N-ACETYLTRANSFERASE EIS"/>
    <property type="match status" value="1"/>
</dbReference>
<dbReference type="EMBL" id="JBGEHV010000005">
    <property type="protein sequence ID" value="MEY8038719.1"/>
    <property type="molecule type" value="Genomic_DNA"/>
</dbReference>
<comment type="subunit">
    <text evidence="4">Homohexamer; trimer of dimers.</text>
</comment>
<dbReference type="InterPro" id="IPR025559">
    <property type="entry name" value="Eis_dom"/>
</dbReference>
<comment type="similarity">
    <text evidence="1 4">Belongs to the acetyltransferase Eis family.</text>
</comment>
<organism evidence="6 7">
    <name type="scientific">Saccharopolyspora cebuensis</name>
    <dbReference type="NCBI Taxonomy" id="418759"/>
    <lineage>
        <taxon>Bacteria</taxon>
        <taxon>Bacillati</taxon>
        <taxon>Actinomycetota</taxon>
        <taxon>Actinomycetes</taxon>
        <taxon>Pseudonocardiales</taxon>
        <taxon>Pseudonocardiaceae</taxon>
        <taxon>Saccharopolyspora</taxon>
    </lineage>
</organism>
<dbReference type="Gene3D" id="3.40.630.30">
    <property type="match status" value="2"/>
</dbReference>
<dbReference type="SUPFAM" id="SSF55729">
    <property type="entry name" value="Acyl-CoA N-acyltransferases (Nat)"/>
    <property type="match status" value="1"/>
</dbReference>
<comment type="caution">
    <text evidence="6">The sequence shown here is derived from an EMBL/GenBank/DDBJ whole genome shotgun (WGS) entry which is preliminary data.</text>
</comment>
<proteinExistence type="inferred from homology"/>
<dbReference type="Proteomes" id="UP001564626">
    <property type="component" value="Unassembled WGS sequence"/>
</dbReference>
<feature type="binding site" evidence="4">
    <location>
        <begin position="91"/>
        <end position="96"/>
    </location>
    <ligand>
        <name>acetyl-CoA</name>
        <dbReference type="ChEBI" id="CHEBI:57288"/>
    </ligand>
</feature>
<dbReference type="RefSeq" id="WP_345361797.1">
    <property type="nucleotide sequence ID" value="NZ_BAABII010000006.1"/>
</dbReference>
<keyword evidence="3 4" id="KW-0012">Acyltransferase</keyword>
<feature type="active site" description="Proton acceptor; via carboxylate" evidence="4">
    <location>
        <position position="402"/>
    </location>
</feature>
<feature type="domain" description="N-acetyltransferase" evidence="5">
    <location>
        <begin position="4"/>
        <end position="150"/>
    </location>
</feature>
<evidence type="ECO:0000259" key="5">
    <source>
        <dbReference type="PROSITE" id="PS51186"/>
    </source>
</evidence>
<dbReference type="InterPro" id="IPR041380">
    <property type="entry name" value="Acetyltransf_17"/>
</dbReference>
<dbReference type="Pfam" id="PF13527">
    <property type="entry name" value="Acetyltransf_9"/>
    <property type="match status" value="1"/>
</dbReference>
<dbReference type="NCBIfam" id="NF002367">
    <property type="entry name" value="PRK01346.1-4"/>
    <property type="match status" value="1"/>
</dbReference>
<evidence type="ECO:0000313" key="6">
    <source>
        <dbReference type="EMBL" id="MEY8038719.1"/>
    </source>
</evidence>
<dbReference type="InterPro" id="IPR036527">
    <property type="entry name" value="SCP2_sterol-bd_dom_sf"/>
</dbReference>
<gene>
    <name evidence="6" type="ORF">AB8O55_04860</name>
</gene>
<dbReference type="HAMAP" id="MF_01812">
    <property type="entry name" value="Eis"/>
    <property type="match status" value="1"/>
</dbReference>
<dbReference type="PANTHER" id="PTHR37817:SF1">
    <property type="entry name" value="N-ACETYLTRANSFERASE EIS"/>
    <property type="match status" value="1"/>
</dbReference>
<feature type="active site" description="Proton donor" evidence="4">
    <location>
        <position position="124"/>
    </location>
</feature>
<feature type="binding site" evidence="4">
    <location>
        <begin position="83"/>
        <end position="85"/>
    </location>
    <ligand>
        <name>acetyl-CoA</name>
        <dbReference type="ChEBI" id="CHEBI:57288"/>
    </ligand>
</feature>
<dbReference type="Pfam" id="PF17668">
    <property type="entry name" value="Acetyltransf_17"/>
    <property type="match status" value="1"/>
</dbReference>
<evidence type="ECO:0000256" key="4">
    <source>
        <dbReference type="HAMAP-Rule" id="MF_01812"/>
    </source>
</evidence>
<feature type="binding site" evidence="4">
    <location>
        <begin position="119"/>
        <end position="120"/>
    </location>
    <ligand>
        <name>acetyl-CoA</name>
        <dbReference type="ChEBI" id="CHEBI:57288"/>
    </ligand>
</feature>
<dbReference type="InterPro" id="IPR000182">
    <property type="entry name" value="GNAT_dom"/>
</dbReference>
<accession>A0ABV4CC92</accession>
<name>A0ABV4CC92_9PSEU</name>